<feature type="domain" description="C2H2-type" evidence="11">
    <location>
        <begin position="78"/>
        <end position="102"/>
    </location>
</feature>
<keyword evidence="4" id="KW-0677">Repeat</keyword>
<keyword evidence="7" id="KW-0805">Transcription regulation</keyword>
<evidence type="ECO:0000256" key="4">
    <source>
        <dbReference type="ARBA" id="ARBA00022737"/>
    </source>
</evidence>
<feature type="domain" description="C2H2-type" evidence="11">
    <location>
        <begin position="22"/>
        <end position="49"/>
    </location>
</feature>
<accession>A0AAV2RR84</accession>
<keyword evidence="9" id="KW-0539">Nucleus</keyword>
<keyword evidence="5 10" id="KW-0863">Zinc-finger</keyword>
<keyword evidence="13" id="KW-1185">Reference proteome</keyword>
<reference evidence="12 13" key="1">
    <citation type="submission" date="2024-05" db="EMBL/GenBank/DDBJ databases">
        <authorList>
            <person name="Wallberg A."/>
        </authorList>
    </citation>
    <scope>NUCLEOTIDE SEQUENCE [LARGE SCALE GENOMIC DNA]</scope>
</reference>
<keyword evidence="3" id="KW-0479">Metal-binding</keyword>
<evidence type="ECO:0000256" key="9">
    <source>
        <dbReference type="ARBA" id="ARBA00023242"/>
    </source>
</evidence>
<dbReference type="Pfam" id="PF00096">
    <property type="entry name" value="zf-C2H2"/>
    <property type="match status" value="3"/>
</dbReference>
<dbReference type="PANTHER" id="PTHR23226">
    <property type="entry name" value="ZINC FINGER AND SCAN DOMAIN-CONTAINING"/>
    <property type="match status" value="1"/>
</dbReference>
<dbReference type="GO" id="GO:0008270">
    <property type="term" value="F:zinc ion binding"/>
    <property type="evidence" value="ECO:0007669"/>
    <property type="project" value="UniProtKB-KW"/>
</dbReference>
<dbReference type="InterPro" id="IPR013087">
    <property type="entry name" value="Znf_C2H2_type"/>
</dbReference>
<keyword evidence="6" id="KW-0862">Zinc</keyword>
<comment type="subcellular location">
    <subcellularLocation>
        <location evidence="1">Nucleus</location>
    </subcellularLocation>
</comment>
<dbReference type="PANTHER" id="PTHR23226:SF416">
    <property type="entry name" value="FI01424P"/>
    <property type="match status" value="1"/>
</dbReference>
<keyword evidence="8" id="KW-0804">Transcription</keyword>
<feature type="domain" description="C2H2-type" evidence="11">
    <location>
        <begin position="50"/>
        <end position="77"/>
    </location>
</feature>
<dbReference type="FunFam" id="3.30.160.60:FF:000151">
    <property type="entry name" value="Zinc finger and SCAN domain-containing 21"/>
    <property type="match status" value="1"/>
</dbReference>
<evidence type="ECO:0000256" key="10">
    <source>
        <dbReference type="PROSITE-ProRule" id="PRU00042"/>
    </source>
</evidence>
<evidence type="ECO:0000256" key="8">
    <source>
        <dbReference type="ARBA" id="ARBA00023163"/>
    </source>
</evidence>
<organism evidence="12 13">
    <name type="scientific">Meganyctiphanes norvegica</name>
    <name type="common">Northern krill</name>
    <name type="synonym">Thysanopoda norvegica</name>
    <dbReference type="NCBI Taxonomy" id="48144"/>
    <lineage>
        <taxon>Eukaryota</taxon>
        <taxon>Metazoa</taxon>
        <taxon>Ecdysozoa</taxon>
        <taxon>Arthropoda</taxon>
        <taxon>Crustacea</taxon>
        <taxon>Multicrustacea</taxon>
        <taxon>Malacostraca</taxon>
        <taxon>Eumalacostraca</taxon>
        <taxon>Eucarida</taxon>
        <taxon>Euphausiacea</taxon>
        <taxon>Euphausiidae</taxon>
        <taxon>Meganyctiphanes</taxon>
    </lineage>
</organism>
<dbReference type="GO" id="GO:0000981">
    <property type="term" value="F:DNA-binding transcription factor activity, RNA polymerase II-specific"/>
    <property type="evidence" value="ECO:0007669"/>
    <property type="project" value="TreeGrafter"/>
</dbReference>
<name>A0AAV2RR84_MEGNR</name>
<dbReference type="Gene3D" id="3.30.160.60">
    <property type="entry name" value="Classic Zinc Finger"/>
    <property type="match status" value="3"/>
</dbReference>
<dbReference type="SUPFAM" id="SSF57667">
    <property type="entry name" value="beta-beta-alpha zinc fingers"/>
    <property type="match status" value="2"/>
</dbReference>
<dbReference type="EMBL" id="CAXKWB010026768">
    <property type="protein sequence ID" value="CAL4130527.1"/>
    <property type="molecule type" value="Genomic_DNA"/>
</dbReference>
<evidence type="ECO:0000313" key="13">
    <source>
        <dbReference type="Proteomes" id="UP001497623"/>
    </source>
</evidence>
<dbReference type="GO" id="GO:0000978">
    <property type="term" value="F:RNA polymerase II cis-regulatory region sequence-specific DNA binding"/>
    <property type="evidence" value="ECO:0007669"/>
    <property type="project" value="TreeGrafter"/>
</dbReference>
<dbReference type="PROSITE" id="PS00028">
    <property type="entry name" value="ZINC_FINGER_C2H2_1"/>
    <property type="match status" value="3"/>
</dbReference>
<dbReference type="FunFam" id="3.30.160.60:FF:000912">
    <property type="entry name" value="Zinc finger protein 660"/>
    <property type="match status" value="1"/>
</dbReference>
<evidence type="ECO:0000256" key="1">
    <source>
        <dbReference type="ARBA" id="ARBA00004123"/>
    </source>
</evidence>
<evidence type="ECO:0000259" key="11">
    <source>
        <dbReference type="PROSITE" id="PS50157"/>
    </source>
</evidence>
<dbReference type="Proteomes" id="UP001497623">
    <property type="component" value="Unassembled WGS sequence"/>
</dbReference>
<evidence type="ECO:0000256" key="7">
    <source>
        <dbReference type="ARBA" id="ARBA00023015"/>
    </source>
</evidence>
<proteinExistence type="inferred from homology"/>
<dbReference type="FunFam" id="3.30.160.60:FF:000060">
    <property type="entry name" value="zinc finger protein 436"/>
    <property type="match status" value="1"/>
</dbReference>
<evidence type="ECO:0000256" key="3">
    <source>
        <dbReference type="ARBA" id="ARBA00022723"/>
    </source>
</evidence>
<evidence type="ECO:0000256" key="6">
    <source>
        <dbReference type="ARBA" id="ARBA00022833"/>
    </source>
</evidence>
<dbReference type="GO" id="GO:0005634">
    <property type="term" value="C:nucleus"/>
    <property type="evidence" value="ECO:0007669"/>
    <property type="project" value="UniProtKB-SubCell"/>
</dbReference>
<comment type="similarity">
    <text evidence="2">Belongs to the krueppel C2H2-type zinc-finger protein family.</text>
</comment>
<comment type="caution">
    <text evidence="12">The sequence shown here is derived from an EMBL/GenBank/DDBJ whole genome shotgun (WGS) entry which is preliminary data.</text>
</comment>
<sequence length="126" mass="14663">MALIWGNDLVKLEISYLKKKHYQCSECGKKFSYKCDLRVHLMTHTGEQPYKCSQCDKAFSMLRNQKSHMKTHSDEKPYQCSQCEKSFSMKSKLKSHLLSHTGCYHIQVKSNTNVASVKKLSQRKII</sequence>
<evidence type="ECO:0000256" key="2">
    <source>
        <dbReference type="ARBA" id="ARBA00006991"/>
    </source>
</evidence>
<dbReference type="InterPro" id="IPR036236">
    <property type="entry name" value="Znf_C2H2_sf"/>
</dbReference>
<gene>
    <name evidence="12" type="ORF">MNOR_LOCUS26590</name>
</gene>
<protein>
    <recommendedName>
        <fullName evidence="11">C2H2-type domain-containing protein</fullName>
    </recommendedName>
</protein>
<dbReference type="SMART" id="SM00355">
    <property type="entry name" value="ZnF_C2H2"/>
    <property type="match status" value="3"/>
</dbReference>
<evidence type="ECO:0000313" key="12">
    <source>
        <dbReference type="EMBL" id="CAL4130527.1"/>
    </source>
</evidence>
<dbReference type="PROSITE" id="PS50157">
    <property type="entry name" value="ZINC_FINGER_C2H2_2"/>
    <property type="match status" value="3"/>
</dbReference>
<evidence type="ECO:0000256" key="5">
    <source>
        <dbReference type="ARBA" id="ARBA00022771"/>
    </source>
</evidence>
<dbReference type="AlphaFoldDB" id="A0AAV2RR84"/>